<protein>
    <submittedName>
        <fullName evidence="1">HAD-IIB family hydrolase</fullName>
    </submittedName>
</protein>
<dbReference type="Gene3D" id="3.30.1240.10">
    <property type="match status" value="1"/>
</dbReference>
<name>A0A9E8LSE1_9BACI</name>
<gene>
    <name evidence="1" type="ORF">OE104_08765</name>
</gene>
<dbReference type="SUPFAM" id="SSF56784">
    <property type="entry name" value="HAD-like"/>
    <property type="match status" value="1"/>
</dbReference>
<dbReference type="RefSeq" id="WP_275416510.1">
    <property type="nucleotide sequence ID" value="NZ_CP106878.1"/>
</dbReference>
<keyword evidence="1" id="KW-0378">Hydrolase</keyword>
<dbReference type="InterPro" id="IPR023214">
    <property type="entry name" value="HAD_sf"/>
</dbReference>
<dbReference type="AlphaFoldDB" id="A0A9E8LSE1"/>
<dbReference type="KEGG" id="faf:OE104_08765"/>
<dbReference type="InterPro" id="IPR006379">
    <property type="entry name" value="HAD-SF_hydro_IIB"/>
</dbReference>
<organism evidence="1 2">
    <name type="scientific">Fervidibacillus albus</name>
    <dbReference type="NCBI Taxonomy" id="2980026"/>
    <lineage>
        <taxon>Bacteria</taxon>
        <taxon>Bacillati</taxon>
        <taxon>Bacillota</taxon>
        <taxon>Bacilli</taxon>
        <taxon>Bacillales</taxon>
        <taxon>Bacillaceae</taxon>
        <taxon>Fervidibacillus</taxon>
    </lineage>
</organism>
<dbReference type="Proteomes" id="UP001164718">
    <property type="component" value="Chromosome"/>
</dbReference>
<dbReference type="NCBIfam" id="TIGR01484">
    <property type="entry name" value="HAD-SF-IIB"/>
    <property type="match status" value="1"/>
</dbReference>
<dbReference type="GO" id="GO:0016791">
    <property type="term" value="F:phosphatase activity"/>
    <property type="evidence" value="ECO:0007669"/>
    <property type="project" value="UniProtKB-ARBA"/>
</dbReference>
<evidence type="ECO:0000313" key="2">
    <source>
        <dbReference type="Proteomes" id="UP001164718"/>
    </source>
</evidence>
<dbReference type="GO" id="GO:0005829">
    <property type="term" value="C:cytosol"/>
    <property type="evidence" value="ECO:0007669"/>
    <property type="project" value="TreeGrafter"/>
</dbReference>
<keyword evidence="2" id="KW-1185">Reference proteome</keyword>
<dbReference type="InterPro" id="IPR036412">
    <property type="entry name" value="HAD-like_sf"/>
</dbReference>
<dbReference type="PANTHER" id="PTHR10000">
    <property type="entry name" value="PHOSPHOSERINE PHOSPHATASE"/>
    <property type="match status" value="1"/>
</dbReference>
<accession>A0A9E8LSE1</accession>
<dbReference type="Gene3D" id="3.40.50.1000">
    <property type="entry name" value="HAD superfamily/HAD-like"/>
    <property type="match status" value="1"/>
</dbReference>
<dbReference type="GO" id="GO:0000287">
    <property type="term" value="F:magnesium ion binding"/>
    <property type="evidence" value="ECO:0007669"/>
    <property type="project" value="TreeGrafter"/>
</dbReference>
<proteinExistence type="predicted"/>
<dbReference type="Pfam" id="PF08282">
    <property type="entry name" value="Hydrolase_3"/>
    <property type="match status" value="1"/>
</dbReference>
<dbReference type="EMBL" id="CP106878">
    <property type="protein sequence ID" value="WAA08728.1"/>
    <property type="molecule type" value="Genomic_DNA"/>
</dbReference>
<reference evidence="1" key="1">
    <citation type="submission" date="2022-09" db="EMBL/GenBank/DDBJ databases">
        <title>Complete Genomes of Fervidibacillus albus and Fervidibacillus halotolerans isolated from tidal flat sediments.</title>
        <authorList>
            <person name="Kwon K.K."/>
            <person name="Yang S.-H."/>
            <person name="Park M.J."/>
            <person name="Oh H.-M."/>
        </authorList>
    </citation>
    <scope>NUCLEOTIDE SEQUENCE</scope>
    <source>
        <strain evidence="1">MEBiC13591</strain>
    </source>
</reference>
<evidence type="ECO:0000313" key="1">
    <source>
        <dbReference type="EMBL" id="WAA08728.1"/>
    </source>
</evidence>
<sequence>MVYRLLAMNIDGTVLQSNGKIDKSVKEAIDYVQEKGVTVTLLTGRNFIFAKRIAKALKLQSLIVSHHGAFIASTIDQAIFVKRISETVLFDIVQFLESFPCEIRLIHESFSVGNKPMKGRKIMARAVIDTDSLSVYQYRFVEKLSRSIKEEQIHPTHVEAKFAEKYQAEEVKTAIEGMFYEVDVKTYGNKMVILPKHISKLSGLLYIADYWNIPLKETVAIGSGKDDLDVIVASGLGVAMGNAPDEIKGVADWVTRTNDNRGIHYMVKELFRKQQPLPFLEKLSEFHGKERR</sequence>
<dbReference type="PANTHER" id="PTHR10000:SF50">
    <property type="entry name" value="STRESS RESPONSE PROTEIN YHAX"/>
    <property type="match status" value="1"/>
</dbReference>